<dbReference type="SUPFAM" id="SSF47384">
    <property type="entry name" value="Homodimeric domain of signal transducing histidine kinase"/>
    <property type="match status" value="1"/>
</dbReference>
<evidence type="ECO:0000256" key="5">
    <source>
        <dbReference type="ARBA" id="ARBA00022777"/>
    </source>
</evidence>
<keyword evidence="5" id="KW-0418">Kinase</keyword>
<dbReference type="InterPro" id="IPR004358">
    <property type="entry name" value="Sig_transdc_His_kin-like_C"/>
</dbReference>
<dbReference type="InterPro" id="IPR036890">
    <property type="entry name" value="HATPase_C_sf"/>
</dbReference>
<dbReference type="RefSeq" id="WP_344615823.1">
    <property type="nucleotide sequence ID" value="NZ_BAAARV010000056.1"/>
</dbReference>
<evidence type="ECO:0000313" key="13">
    <source>
        <dbReference type="Proteomes" id="UP001501444"/>
    </source>
</evidence>
<keyword evidence="13" id="KW-1185">Reference proteome</keyword>
<keyword evidence="4" id="KW-0808">Transferase</keyword>
<organism evidence="12 13">
    <name type="scientific">Dactylosporangium salmoneum</name>
    <dbReference type="NCBI Taxonomy" id="53361"/>
    <lineage>
        <taxon>Bacteria</taxon>
        <taxon>Bacillati</taxon>
        <taxon>Actinomycetota</taxon>
        <taxon>Actinomycetes</taxon>
        <taxon>Micromonosporales</taxon>
        <taxon>Micromonosporaceae</taxon>
        <taxon>Dactylosporangium</taxon>
    </lineage>
</organism>
<feature type="domain" description="PAS" evidence="10">
    <location>
        <begin position="16"/>
        <end position="98"/>
    </location>
</feature>
<sequence>MSTDAPAEARHDPRVGTDQLLALIDHTSAVVYMRDPDGRYMLVNREYERLFDVRRENIVGLTDHDLFPAEIADAFRANDLQAVRRGAPIQLEEIAPGDDGPHTYITVKFPLMDSSGAAYAVCGISTDITARKRAEERVSDLNAELEHRMLQRDAELESVTRQLDTIANAMSNDLRRPLLDLRDATGELARFDLDPAARPALERIRADVARMTALSEDLHTLLAVTQAPMRRTPVDLSAMAASIVAELPDRGVVLDITPDLRANCDAPLTHLLLQQLLRNAWRFAAGRVQLTQERPGGPTVFVLRDDGPGFDPRLADQLFEPFQKLHPPIPGTPQGNGIGLAIAQRAVQRHGGRIWADTDPGAVFRFTLAPERRAVP</sequence>
<dbReference type="Gene3D" id="3.30.565.10">
    <property type="entry name" value="Histidine kinase-like ATPase, C-terminal domain"/>
    <property type="match status" value="1"/>
</dbReference>
<dbReference type="Pfam" id="PF08448">
    <property type="entry name" value="PAS_4"/>
    <property type="match status" value="1"/>
</dbReference>
<dbReference type="SMART" id="SM00387">
    <property type="entry name" value="HATPase_c"/>
    <property type="match status" value="1"/>
</dbReference>
<evidence type="ECO:0000313" key="12">
    <source>
        <dbReference type="EMBL" id="GAA2362792.1"/>
    </source>
</evidence>
<keyword evidence="6" id="KW-0902">Two-component regulatory system</keyword>
<dbReference type="PANTHER" id="PTHR42878">
    <property type="entry name" value="TWO-COMPONENT HISTIDINE KINASE"/>
    <property type="match status" value="1"/>
</dbReference>
<dbReference type="Gene3D" id="3.30.450.20">
    <property type="entry name" value="PAS domain"/>
    <property type="match status" value="1"/>
</dbReference>
<evidence type="ECO:0000259" key="9">
    <source>
        <dbReference type="PROSITE" id="PS50109"/>
    </source>
</evidence>
<dbReference type="NCBIfam" id="TIGR00229">
    <property type="entry name" value="sensory_box"/>
    <property type="match status" value="1"/>
</dbReference>
<dbReference type="PROSITE" id="PS50113">
    <property type="entry name" value="PAC"/>
    <property type="match status" value="1"/>
</dbReference>
<evidence type="ECO:0000256" key="2">
    <source>
        <dbReference type="ARBA" id="ARBA00004236"/>
    </source>
</evidence>
<dbReference type="InterPro" id="IPR050351">
    <property type="entry name" value="BphY/WalK/GraS-like"/>
</dbReference>
<dbReference type="InterPro" id="IPR003594">
    <property type="entry name" value="HATPase_dom"/>
</dbReference>
<keyword evidence="7" id="KW-0472">Membrane</keyword>
<name>A0ABP5TX18_9ACTN</name>
<comment type="subcellular location">
    <subcellularLocation>
        <location evidence="2">Cell membrane</location>
    </subcellularLocation>
</comment>
<evidence type="ECO:0000259" key="11">
    <source>
        <dbReference type="PROSITE" id="PS50113"/>
    </source>
</evidence>
<dbReference type="EMBL" id="BAAARV010000056">
    <property type="protein sequence ID" value="GAA2362792.1"/>
    <property type="molecule type" value="Genomic_DNA"/>
</dbReference>
<dbReference type="EC" id="2.7.13.3" evidence="3"/>
<dbReference type="Pfam" id="PF02518">
    <property type="entry name" value="HATPase_c"/>
    <property type="match status" value="1"/>
</dbReference>
<dbReference type="PROSITE" id="PS50112">
    <property type="entry name" value="PAS"/>
    <property type="match status" value="1"/>
</dbReference>
<dbReference type="SUPFAM" id="SSF55874">
    <property type="entry name" value="ATPase domain of HSP90 chaperone/DNA topoisomerase II/histidine kinase"/>
    <property type="match status" value="1"/>
</dbReference>
<dbReference type="Gene3D" id="1.10.287.130">
    <property type="match status" value="1"/>
</dbReference>
<dbReference type="PRINTS" id="PR00344">
    <property type="entry name" value="BCTRLSENSOR"/>
</dbReference>
<proteinExistence type="predicted"/>
<accession>A0ABP5TX18</accession>
<evidence type="ECO:0000256" key="3">
    <source>
        <dbReference type="ARBA" id="ARBA00012438"/>
    </source>
</evidence>
<evidence type="ECO:0000256" key="1">
    <source>
        <dbReference type="ARBA" id="ARBA00000085"/>
    </source>
</evidence>
<evidence type="ECO:0000256" key="4">
    <source>
        <dbReference type="ARBA" id="ARBA00022679"/>
    </source>
</evidence>
<gene>
    <name evidence="12" type="ORF">GCM10010170_059180</name>
</gene>
<dbReference type="InterPro" id="IPR000700">
    <property type="entry name" value="PAS-assoc_C"/>
</dbReference>
<dbReference type="Proteomes" id="UP001501444">
    <property type="component" value="Unassembled WGS sequence"/>
</dbReference>
<dbReference type="InterPro" id="IPR000014">
    <property type="entry name" value="PAS"/>
</dbReference>
<comment type="catalytic activity">
    <reaction evidence="1">
        <text>ATP + protein L-histidine = ADP + protein N-phospho-L-histidine.</text>
        <dbReference type="EC" id="2.7.13.3"/>
    </reaction>
</comment>
<dbReference type="InterPro" id="IPR036097">
    <property type="entry name" value="HisK_dim/P_sf"/>
</dbReference>
<dbReference type="SUPFAM" id="SSF55785">
    <property type="entry name" value="PYP-like sensor domain (PAS domain)"/>
    <property type="match status" value="1"/>
</dbReference>
<dbReference type="SMART" id="SM00091">
    <property type="entry name" value="PAS"/>
    <property type="match status" value="1"/>
</dbReference>
<dbReference type="PROSITE" id="PS50109">
    <property type="entry name" value="HIS_KIN"/>
    <property type="match status" value="1"/>
</dbReference>
<evidence type="ECO:0000259" key="10">
    <source>
        <dbReference type="PROSITE" id="PS50112"/>
    </source>
</evidence>
<feature type="domain" description="Histidine kinase" evidence="9">
    <location>
        <begin position="169"/>
        <end position="372"/>
    </location>
</feature>
<dbReference type="PANTHER" id="PTHR42878:SF15">
    <property type="entry name" value="BACTERIOPHYTOCHROME"/>
    <property type="match status" value="1"/>
</dbReference>
<evidence type="ECO:0000256" key="8">
    <source>
        <dbReference type="ARBA" id="ARBA00039401"/>
    </source>
</evidence>
<protein>
    <recommendedName>
        <fullName evidence="8">Sensor-like histidine kinase SenX3</fullName>
        <ecNumber evidence="3">2.7.13.3</ecNumber>
    </recommendedName>
</protein>
<dbReference type="InterPro" id="IPR035965">
    <property type="entry name" value="PAS-like_dom_sf"/>
</dbReference>
<reference evidence="13" key="1">
    <citation type="journal article" date="2019" name="Int. J. Syst. Evol. Microbiol.">
        <title>The Global Catalogue of Microorganisms (GCM) 10K type strain sequencing project: providing services to taxonomists for standard genome sequencing and annotation.</title>
        <authorList>
            <consortium name="The Broad Institute Genomics Platform"/>
            <consortium name="The Broad Institute Genome Sequencing Center for Infectious Disease"/>
            <person name="Wu L."/>
            <person name="Ma J."/>
        </authorList>
    </citation>
    <scope>NUCLEOTIDE SEQUENCE [LARGE SCALE GENOMIC DNA]</scope>
    <source>
        <strain evidence="13">JCM 3272</strain>
    </source>
</reference>
<dbReference type="CDD" id="cd00130">
    <property type="entry name" value="PAS"/>
    <property type="match status" value="1"/>
</dbReference>
<comment type="caution">
    <text evidence="12">The sequence shown here is derived from an EMBL/GenBank/DDBJ whole genome shotgun (WGS) entry which is preliminary data.</text>
</comment>
<dbReference type="InterPro" id="IPR005467">
    <property type="entry name" value="His_kinase_dom"/>
</dbReference>
<dbReference type="InterPro" id="IPR013656">
    <property type="entry name" value="PAS_4"/>
</dbReference>
<evidence type="ECO:0000256" key="6">
    <source>
        <dbReference type="ARBA" id="ARBA00023012"/>
    </source>
</evidence>
<evidence type="ECO:0000256" key="7">
    <source>
        <dbReference type="ARBA" id="ARBA00023136"/>
    </source>
</evidence>
<feature type="domain" description="PAC" evidence="11">
    <location>
        <begin position="85"/>
        <end position="140"/>
    </location>
</feature>